<dbReference type="Proteomes" id="UP000324222">
    <property type="component" value="Unassembled WGS sequence"/>
</dbReference>
<comment type="caution">
    <text evidence="1">The sequence shown here is derived from an EMBL/GenBank/DDBJ whole genome shotgun (WGS) entry which is preliminary data.</text>
</comment>
<keyword evidence="2" id="KW-1185">Reference proteome</keyword>
<dbReference type="EMBL" id="VSRR010000192">
    <property type="protein sequence ID" value="MPC12002.1"/>
    <property type="molecule type" value="Genomic_DNA"/>
</dbReference>
<evidence type="ECO:0000313" key="1">
    <source>
        <dbReference type="EMBL" id="MPC12002.1"/>
    </source>
</evidence>
<reference evidence="1 2" key="1">
    <citation type="submission" date="2019-05" db="EMBL/GenBank/DDBJ databases">
        <title>Another draft genome of Portunus trituberculatus and its Hox gene families provides insights of decapod evolution.</title>
        <authorList>
            <person name="Jeong J.-H."/>
            <person name="Song I."/>
            <person name="Kim S."/>
            <person name="Choi T."/>
            <person name="Kim D."/>
            <person name="Ryu S."/>
            <person name="Kim W."/>
        </authorList>
    </citation>
    <scope>NUCLEOTIDE SEQUENCE [LARGE SCALE GENOMIC DNA]</scope>
    <source>
        <tissue evidence="1">Muscle</tissue>
    </source>
</reference>
<proteinExistence type="predicted"/>
<protein>
    <submittedName>
        <fullName evidence="1">Uncharacterized protein</fullName>
    </submittedName>
</protein>
<dbReference type="AlphaFoldDB" id="A0A5B7CQL6"/>
<organism evidence="1 2">
    <name type="scientific">Portunus trituberculatus</name>
    <name type="common">Swimming crab</name>
    <name type="synonym">Neptunus trituberculatus</name>
    <dbReference type="NCBI Taxonomy" id="210409"/>
    <lineage>
        <taxon>Eukaryota</taxon>
        <taxon>Metazoa</taxon>
        <taxon>Ecdysozoa</taxon>
        <taxon>Arthropoda</taxon>
        <taxon>Crustacea</taxon>
        <taxon>Multicrustacea</taxon>
        <taxon>Malacostraca</taxon>
        <taxon>Eumalacostraca</taxon>
        <taxon>Eucarida</taxon>
        <taxon>Decapoda</taxon>
        <taxon>Pleocyemata</taxon>
        <taxon>Brachyura</taxon>
        <taxon>Eubrachyura</taxon>
        <taxon>Portunoidea</taxon>
        <taxon>Portunidae</taxon>
        <taxon>Portuninae</taxon>
        <taxon>Portunus</taxon>
    </lineage>
</organism>
<name>A0A5B7CQL6_PORTR</name>
<sequence length="60" mass="6818">MQFTILEKFASINCSLNEVKFYLFHNLAQHDTRLCCLVTPAASQTHTPMGEGNKESADWE</sequence>
<accession>A0A5B7CQL6</accession>
<gene>
    <name evidence="1" type="ORF">E2C01_004678</name>
</gene>
<evidence type="ECO:0000313" key="2">
    <source>
        <dbReference type="Proteomes" id="UP000324222"/>
    </source>
</evidence>